<dbReference type="Gene3D" id="3.30.60.90">
    <property type="match status" value="1"/>
</dbReference>
<dbReference type="PROSITE" id="PS51745">
    <property type="entry name" value="PB1"/>
    <property type="match status" value="1"/>
</dbReference>
<dbReference type="SUPFAM" id="SSF46934">
    <property type="entry name" value="UBA-like"/>
    <property type="match status" value="1"/>
</dbReference>
<evidence type="ECO:0000256" key="9">
    <source>
        <dbReference type="SAM" id="MobiDB-lite"/>
    </source>
</evidence>
<dbReference type="PANTHER" id="PTHR15090">
    <property type="entry name" value="SEQUESTOSOME 1-RELATED"/>
    <property type="match status" value="1"/>
</dbReference>
<dbReference type="InterPro" id="IPR009060">
    <property type="entry name" value="UBA-like_sf"/>
</dbReference>
<dbReference type="InterPro" id="IPR000433">
    <property type="entry name" value="Znf_ZZ"/>
</dbReference>
<keyword evidence="7" id="KW-0539">Nucleus</keyword>
<feature type="domain" description="ZZ-type" evidence="11">
    <location>
        <begin position="100"/>
        <end position="150"/>
    </location>
</feature>
<dbReference type="InterPro" id="IPR000270">
    <property type="entry name" value="PB1_dom"/>
</dbReference>
<evidence type="ECO:0000256" key="2">
    <source>
        <dbReference type="ARBA" id="ARBA00004496"/>
    </source>
</evidence>
<dbReference type="GeneID" id="106810558"/>
<dbReference type="CDD" id="cd02340">
    <property type="entry name" value="ZZ_NBR1_like"/>
    <property type="match status" value="1"/>
</dbReference>
<feature type="region of interest" description="Disordered" evidence="9">
    <location>
        <begin position="365"/>
        <end position="410"/>
    </location>
</feature>
<proteinExistence type="predicted"/>
<dbReference type="CDD" id="cd14320">
    <property type="entry name" value="UBA_SQSTM"/>
    <property type="match status" value="1"/>
</dbReference>
<dbReference type="InterPro" id="IPR052260">
    <property type="entry name" value="Autophagy_Rcpt_SigReg"/>
</dbReference>
<dbReference type="PANTHER" id="PTHR15090:SF0">
    <property type="entry name" value="SEQUESTOSOME-1"/>
    <property type="match status" value="1"/>
</dbReference>
<dbReference type="Gene3D" id="1.10.8.10">
    <property type="entry name" value="DNA helicase RuvA subunit, C-terminal domain"/>
    <property type="match status" value="1"/>
</dbReference>
<evidence type="ECO:0000256" key="8">
    <source>
        <dbReference type="PROSITE-ProRule" id="PRU00228"/>
    </source>
</evidence>
<keyword evidence="6" id="KW-0862">Zinc</keyword>
<feature type="compositionally biased region" description="Low complexity" evidence="9">
    <location>
        <begin position="322"/>
        <end position="341"/>
    </location>
</feature>
<dbReference type="Pfam" id="PF16577">
    <property type="entry name" value="UBA_5"/>
    <property type="match status" value="1"/>
</dbReference>
<keyword evidence="13" id="KW-1185">Reference proteome</keyword>
<feature type="region of interest" description="Disordered" evidence="9">
    <location>
        <begin position="184"/>
        <end position="215"/>
    </location>
</feature>
<keyword evidence="4" id="KW-0479">Metal-binding</keyword>
<comment type="subcellular location">
    <subcellularLocation>
        <location evidence="2">Cytoplasm</location>
    </subcellularLocation>
    <subcellularLocation>
        <location evidence="1">Nucleus</location>
    </subcellularLocation>
</comment>
<keyword evidence="3" id="KW-0963">Cytoplasm</keyword>
<evidence type="ECO:0000256" key="1">
    <source>
        <dbReference type="ARBA" id="ARBA00004123"/>
    </source>
</evidence>
<feature type="compositionally biased region" description="Polar residues" evidence="9">
    <location>
        <begin position="365"/>
        <end position="379"/>
    </location>
</feature>
<dbReference type="RefSeq" id="XP_014669427.1">
    <property type="nucleotide sequence ID" value="XM_014813941.1"/>
</dbReference>
<reference evidence="14" key="1">
    <citation type="submission" date="2025-08" db="UniProtKB">
        <authorList>
            <consortium name="RefSeq"/>
        </authorList>
    </citation>
    <scope>IDENTIFICATION</scope>
</reference>
<feature type="compositionally biased region" description="Basic and acidic residues" evidence="9">
    <location>
        <begin position="290"/>
        <end position="306"/>
    </location>
</feature>
<evidence type="ECO:0000259" key="10">
    <source>
        <dbReference type="PROSITE" id="PS50030"/>
    </source>
</evidence>
<feature type="compositionally biased region" description="Polar residues" evidence="9">
    <location>
        <begin position="390"/>
        <end position="410"/>
    </location>
</feature>
<dbReference type="PROSITE" id="PS50030">
    <property type="entry name" value="UBA"/>
    <property type="match status" value="1"/>
</dbReference>
<dbReference type="SMART" id="SM00291">
    <property type="entry name" value="ZnF_ZZ"/>
    <property type="match status" value="1"/>
</dbReference>
<dbReference type="Pfam" id="PF00564">
    <property type="entry name" value="PB1"/>
    <property type="match status" value="1"/>
</dbReference>
<evidence type="ECO:0000256" key="7">
    <source>
        <dbReference type="ARBA" id="ARBA00023242"/>
    </source>
</evidence>
<dbReference type="Gene3D" id="3.10.20.90">
    <property type="entry name" value="Phosphatidylinositol 3-kinase Catalytic Subunit, Chain A, domain 1"/>
    <property type="match status" value="1"/>
</dbReference>
<evidence type="ECO:0000313" key="13">
    <source>
        <dbReference type="Proteomes" id="UP000695022"/>
    </source>
</evidence>
<dbReference type="PROSITE" id="PS50135">
    <property type="entry name" value="ZF_ZZ_2"/>
    <property type="match status" value="1"/>
</dbReference>
<dbReference type="InterPro" id="IPR043145">
    <property type="entry name" value="Znf_ZZ_sf"/>
</dbReference>
<evidence type="ECO:0000256" key="4">
    <source>
        <dbReference type="ARBA" id="ARBA00022723"/>
    </source>
</evidence>
<evidence type="ECO:0000313" key="14">
    <source>
        <dbReference type="RefSeq" id="XP_014669427.1"/>
    </source>
</evidence>
<dbReference type="SUPFAM" id="SSF54277">
    <property type="entry name" value="CAD &amp; PB1 domains"/>
    <property type="match status" value="1"/>
</dbReference>
<evidence type="ECO:0000259" key="11">
    <source>
        <dbReference type="PROSITE" id="PS50135"/>
    </source>
</evidence>
<evidence type="ECO:0000259" key="12">
    <source>
        <dbReference type="PROSITE" id="PS51745"/>
    </source>
</evidence>
<feature type="domain" description="UBA" evidence="10">
    <location>
        <begin position="431"/>
        <end position="476"/>
    </location>
</feature>
<dbReference type="SUPFAM" id="SSF57850">
    <property type="entry name" value="RING/U-box"/>
    <property type="match status" value="1"/>
</dbReference>
<evidence type="ECO:0000256" key="6">
    <source>
        <dbReference type="ARBA" id="ARBA00022833"/>
    </source>
</evidence>
<gene>
    <name evidence="14" type="primary">LOC106810558</name>
</gene>
<organism evidence="13 14">
    <name type="scientific">Priapulus caudatus</name>
    <name type="common">Priapulid worm</name>
    <dbReference type="NCBI Taxonomy" id="37621"/>
    <lineage>
        <taxon>Eukaryota</taxon>
        <taxon>Metazoa</taxon>
        <taxon>Ecdysozoa</taxon>
        <taxon>Scalidophora</taxon>
        <taxon>Priapulida</taxon>
        <taxon>Priapulimorpha</taxon>
        <taxon>Priapulimorphida</taxon>
        <taxon>Priapulidae</taxon>
        <taxon>Priapulus</taxon>
    </lineage>
</organism>
<dbReference type="Proteomes" id="UP000695022">
    <property type="component" value="Unplaced"/>
</dbReference>
<sequence>MQITVKAFTKDEIRRFDLVGTKFAAMHQQIQDIFPALNSRNDFTLSWKDEDGDEVNFSSDAELSDAINYMQLQPDNKNLMRVYVKVPEAVDACDGSGAEHVGVVCDACEGRVLGIRYKCMMCPDFDLCATCEKKGLHEEHDMMRICTPRQGHSPHMPWADFTPPHWFRHWMRAARGRGRGPWNGCGGPGMQHGPHGVPPGAAPPADGATPNKGADGVDASAEEYLKTVGENVAAMLDPLGISVDIDVETNGRRMGAGHCGGPRHTPQFPGGHGPWHGRGRYAHCTRNAGKGKEETKQPEPEEKMETGEGSPKKAKQVPQKNAEAPQPAQQTATAETGTPPEDNNGWTQLTDEEIKQLGSAVQEEITTNKAQGSTEQPATAETDDKEKQAGTAQANLSPAASTEQQSGQMYPNILQFVTTTSGPQQPAKPRHADPRIAVALDQMFSMGYVDDNGWLTHLLEAKSGDINAVLEAMQGNRTTN</sequence>
<dbReference type="SMART" id="SM00666">
    <property type="entry name" value="PB1"/>
    <property type="match status" value="1"/>
</dbReference>
<feature type="region of interest" description="Disordered" evidence="9">
    <location>
        <begin position="254"/>
        <end position="347"/>
    </location>
</feature>
<evidence type="ECO:0000256" key="5">
    <source>
        <dbReference type="ARBA" id="ARBA00022771"/>
    </source>
</evidence>
<dbReference type="InterPro" id="IPR033741">
    <property type="entry name" value="SQSTM_UBA"/>
</dbReference>
<dbReference type="PROSITE" id="PS01357">
    <property type="entry name" value="ZF_ZZ_1"/>
    <property type="match status" value="1"/>
</dbReference>
<feature type="domain" description="PB1" evidence="12">
    <location>
        <begin position="2"/>
        <end position="77"/>
    </location>
</feature>
<dbReference type="InterPro" id="IPR015940">
    <property type="entry name" value="UBA"/>
</dbReference>
<keyword evidence="5 8" id="KW-0863">Zinc-finger</keyword>
<name>A0ABM1EB56_PRICU</name>
<dbReference type="Pfam" id="PF00569">
    <property type="entry name" value="ZZ"/>
    <property type="match status" value="1"/>
</dbReference>
<protein>
    <submittedName>
        <fullName evidence="14">Sequestosome-1-like</fullName>
    </submittedName>
</protein>
<dbReference type="InterPro" id="IPR053793">
    <property type="entry name" value="PB1-like"/>
</dbReference>
<evidence type="ECO:0000256" key="3">
    <source>
        <dbReference type="ARBA" id="ARBA00022490"/>
    </source>
</evidence>
<accession>A0ABM1EB56</accession>